<evidence type="ECO:0000256" key="1">
    <source>
        <dbReference type="SAM" id="MobiDB-lite"/>
    </source>
</evidence>
<dbReference type="AlphaFoldDB" id="S2K4R2"/>
<proteinExistence type="predicted"/>
<organism evidence="2 3">
    <name type="scientific">Mucor circinelloides f. circinelloides (strain 1006PhL)</name>
    <name type="common">Mucormycosis agent</name>
    <name type="synonym">Calyptromyces circinelloides</name>
    <dbReference type="NCBI Taxonomy" id="1220926"/>
    <lineage>
        <taxon>Eukaryota</taxon>
        <taxon>Fungi</taxon>
        <taxon>Fungi incertae sedis</taxon>
        <taxon>Mucoromycota</taxon>
        <taxon>Mucoromycotina</taxon>
        <taxon>Mucoromycetes</taxon>
        <taxon>Mucorales</taxon>
        <taxon>Mucorineae</taxon>
        <taxon>Mucoraceae</taxon>
        <taxon>Mucor</taxon>
    </lineage>
</organism>
<reference evidence="3" key="1">
    <citation type="submission" date="2013-05" db="EMBL/GenBank/DDBJ databases">
        <title>The Genome sequence of Mucor circinelloides f. circinelloides 1006PhL.</title>
        <authorList>
            <consortium name="The Broad Institute Genomics Platform"/>
            <person name="Cuomo C."/>
            <person name="Earl A."/>
            <person name="Findley K."/>
            <person name="Lee S.C."/>
            <person name="Walker B."/>
            <person name="Young S."/>
            <person name="Zeng Q."/>
            <person name="Gargeya S."/>
            <person name="Fitzgerald M."/>
            <person name="Haas B."/>
            <person name="Abouelleil A."/>
            <person name="Allen A.W."/>
            <person name="Alvarado L."/>
            <person name="Arachchi H.M."/>
            <person name="Berlin A.M."/>
            <person name="Chapman S.B."/>
            <person name="Gainer-Dewar J."/>
            <person name="Goldberg J."/>
            <person name="Griggs A."/>
            <person name="Gujja S."/>
            <person name="Hansen M."/>
            <person name="Howarth C."/>
            <person name="Imamovic A."/>
            <person name="Ireland A."/>
            <person name="Larimer J."/>
            <person name="McCowan C."/>
            <person name="Murphy C."/>
            <person name="Pearson M."/>
            <person name="Poon T.W."/>
            <person name="Priest M."/>
            <person name="Roberts A."/>
            <person name="Saif S."/>
            <person name="Shea T."/>
            <person name="Sisk P."/>
            <person name="Sykes S."/>
            <person name="Wortman J."/>
            <person name="Nusbaum C."/>
            <person name="Birren B."/>
        </authorList>
    </citation>
    <scope>NUCLEOTIDE SEQUENCE [LARGE SCALE GENOMIC DNA]</scope>
    <source>
        <strain evidence="3">1006PhL</strain>
    </source>
</reference>
<accession>S2K4R2</accession>
<dbReference type="EMBL" id="KE123973">
    <property type="protein sequence ID" value="EPB87200.1"/>
    <property type="molecule type" value="Genomic_DNA"/>
</dbReference>
<dbReference type="OrthoDB" id="2268958at2759"/>
<evidence type="ECO:0000313" key="2">
    <source>
        <dbReference type="EMBL" id="EPB87200.1"/>
    </source>
</evidence>
<dbReference type="VEuPathDB" id="FungiDB:HMPREF1544_06025"/>
<feature type="region of interest" description="Disordered" evidence="1">
    <location>
        <begin position="14"/>
        <end position="37"/>
    </location>
</feature>
<name>S2K4R2_MUCC1</name>
<dbReference type="InParanoid" id="S2K4R2"/>
<sequence length="396" mass="44657">MPLPKILAPLLPQSQRLQQKQHDSVLSPALPMSPPSNNPYNNMIGLSTEETLVGSVEESAAETAIILHEKPTSFDMSDNDLLIESCHDDSEQLEQKETACMPVADTAVMASSITNTTYQSFGPSSSSLAMSLTDSGNETLIEITPDEEIEQPVRMPTPPLDRTTPVTPPQLMEEEHAFTDTMDQHQQDFVENPFQLTATTFGQSQDIEEITGYTEEHIEVYQNPAAVDDIMAEQADEEQVQAQDDFTQPIQAVYTNHQGELWDEAQEPDFMMKSNFRRTPGREGSLKSKCMKLIRGMKFRLSQERKQKKKENRMKAAFEASADQERHIDTNLARSCSTVTILDEERLTPIYRRNIAKSILYNLTKTEPTTPYKSPEIGSDAYDIKVLCDQSFFGRY</sequence>
<gene>
    <name evidence="2" type="ORF">HMPREF1544_06025</name>
</gene>
<protein>
    <submittedName>
        <fullName evidence="2">Uncharacterized protein</fullName>
    </submittedName>
</protein>
<dbReference type="OMA" id="TNHQGEL"/>
<dbReference type="Proteomes" id="UP000014254">
    <property type="component" value="Unassembled WGS sequence"/>
</dbReference>
<evidence type="ECO:0000313" key="3">
    <source>
        <dbReference type="Proteomes" id="UP000014254"/>
    </source>
</evidence>
<keyword evidence="3" id="KW-1185">Reference proteome</keyword>